<gene>
    <name evidence="1" type="ORF">HMPREF0059_01610</name>
</gene>
<dbReference type="HOGENOM" id="CLU_2393277_0_0_11"/>
<dbReference type="AlphaFoldDB" id="F2UYU1"/>
<protein>
    <recommendedName>
        <fullName evidence="3">Polysaccharide pyruvyl transferase domain-containing protein</fullName>
    </recommendedName>
</protein>
<evidence type="ECO:0008006" key="3">
    <source>
        <dbReference type="Google" id="ProtNLM"/>
    </source>
</evidence>
<evidence type="ECO:0000313" key="1">
    <source>
        <dbReference type="EMBL" id="EGE37345.2"/>
    </source>
</evidence>
<name>F2UYU1_ACTVI</name>
<comment type="caution">
    <text evidence="1">The sequence shown here is derived from an EMBL/GenBank/DDBJ whole genome shotgun (WGS) entry which is preliminary data.</text>
</comment>
<sequence>MAVVATSLHARIIACSHAVPRVSLPVAKVTSYARSWDAEMPFDVAAPDLGEALDSTLATSTAVQEDLARHLADTAERQGLAPARRAEEMSQNG</sequence>
<evidence type="ECO:0000313" key="2">
    <source>
        <dbReference type="Proteomes" id="UP000004668"/>
    </source>
</evidence>
<dbReference type="Proteomes" id="UP000004668">
    <property type="component" value="Unassembled WGS sequence"/>
</dbReference>
<reference evidence="1 2" key="2">
    <citation type="submission" date="2011-10" db="EMBL/GenBank/DDBJ databases">
        <title>The Genome Sequence of Actinomyces viscosus C505.</title>
        <authorList>
            <consortium name="The Broad Institute Genome Sequencing Platform"/>
            <consortium name="The Broad Institute Genome Sequencing Center for Infectious Disease"/>
            <person name="Earl A."/>
            <person name="Ward D."/>
            <person name="Feldgarden M."/>
            <person name="Gevers D."/>
            <person name="Sibley C.D."/>
            <person name="Field T.R."/>
            <person name="Grinwis M."/>
            <person name="Eshaghurshan C.S."/>
            <person name="Surette M.G."/>
            <person name="Young S.K."/>
            <person name="Zeng Q."/>
            <person name="Gargeya S."/>
            <person name="Fitzgerald M."/>
            <person name="Haas B."/>
            <person name="Abouelleil A."/>
            <person name="Alvarado L."/>
            <person name="Arachchi H.M."/>
            <person name="Berlin A."/>
            <person name="Brown A."/>
            <person name="Chapman S.B."/>
            <person name="Chen Z."/>
            <person name="Dunbar C."/>
            <person name="Freedman E."/>
            <person name="Gearin G."/>
            <person name="Goldberg J."/>
            <person name="Griggs A."/>
            <person name="Gujja S."/>
            <person name="Heiman D."/>
            <person name="Howarth C."/>
            <person name="Larson L."/>
            <person name="Lui A."/>
            <person name="MacDonald P.J.P."/>
            <person name="Montmayeur A."/>
            <person name="Murphy C."/>
            <person name="Neiman D."/>
            <person name="Pearson M."/>
            <person name="Priest M."/>
            <person name="Roberts A."/>
            <person name="Saif S."/>
            <person name="Shea T."/>
            <person name="Shenoy N."/>
            <person name="Sisk P."/>
            <person name="Stolte C."/>
            <person name="Sykes S."/>
            <person name="Wortman J."/>
            <person name="Nusbaum C."/>
            <person name="Birren B."/>
        </authorList>
    </citation>
    <scope>NUCLEOTIDE SEQUENCE [LARGE SCALE GENOMIC DNA]</scope>
    <source>
        <strain evidence="1 2">C505</strain>
    </source>
</reference>
<dbReference type="EMBL" id="ACRE02000004">
    <property type="protein sequence ID" value="EGE37345.2"/>
    <property type="molecule type" value="Genomic_DNA"/>
</dbReference>
<reference evidence="2" key="1">
    <citation type="submission" date="2010-02" db="EMBL/GenBank/DDBJ databases">
        <title>The Genome Sequence of Prevotella oris strain C735.</title>
        <authorList>
            <consortium name="The Broad Institute Genome Sequencing Platform"/>
            <person name="Ward D."/>
            <person name="Feldgarden M."/>
            <person name="Earl A."/>
            <person name="Young S.K."/>
            <person name="Zeng Q."/>
            <person name="Koehrsen M."/>
            <person name="Alvarado L."/>
            <person name="Berlin A."/>
            <person name="Bochicchio J."/>
            <person name="Borenstein D."/>
            <person name="Chapman S.B."/>
            <person name="Chen Z."/>
            <person name="Engels R."/>
            <person name="Freedman E."/>
            <person name="Gellesch M."/>
            <person name="Goldberg J."/>
            <person name="Griggs A."/>
            <person name="Gujja S."/>
            <person name="Heilman E."/>
            <person name="Heiman D."/>
            <person name="Hepburn T."/>
            <person name="Howarth C."/>
            <person name="Jen D."/>
            <person name="Larson L."/>
            <person name="Mehta T."/>
            <person name="Park D."/>
            <person name="Pearson M."/>
            <person name="Roberts A."/>
            <person name="Saif S."/>
            <person name="Shea T."/>
            <person name="Shenoy N."/>
            <person name="Sisk P."/>
            <person name="Stolte C."/>
            <person name="Sykes S."/>
            <person name="Thomson T."/>
            <person name="Walk T."/>
            <person name="White J."/>
            <person name="Yandava C."/>
            <person name="Sibley C.D."/>
            <person name="Field T.R."/>
            <person name="Grinwis M."/>
            <person name="Eshaghurshan C.S."/>
            <person name="Surette M.G."/>
            <person name="Haas B."/>
            <person name="Nusbaum C."/>
            <person name="Birren B."/>
        </authorList>
    </citation>
    <scope>NUCLEOTIDE SEQUENCE [LARGE SCALE GENOMIC DNA]</scope>
    <source>
        <strain evidence="2">C505</strain>
    </source>
</reference>
<organism evidence="1 2">
    <name type="scientific">Actinomyces viscosus C505</name>
    <dbReference type="NCBI Taxonomy" id="562973"/>
    <lineage>
        <taxon>Bacteria</taxon>
        <taxon>Bacillati</taxon>
        <taxon>Actinomycetota</taxon>
        <taxon>Actinomycetes</taxon>
        <taxon>Actinomycetales</taxon>
        <taxon>Actinomycetaceae</taxon>
        <taxon>Actinomyces</taxon>
    </lineage>
</organism>
<proteinExistence type="predicted"/>
<accession>F2UYU1</accession>